<accession>A0ABU7BZT0</accession>
<reference evidence="2 3" key="1">
    <citation type="submission" date="2021-07" db="EMBL/GenBank/DDBJ databases">
        <authorList>
            <person name="Palmer J.M."/>
        </authorList>
    </citation>
    <scope>NUCLEOTIDE SEQUENCE [LARGE SCALE GENOMIC DNA]</scope>
    <source>
        <strain evidence="2 3">AT_MEX2019</strain>
        <tissue evidence="2">Muscle</tissue>
    </source>
</reference>
<proteinExistence type="predicted"/>
<dbReference type="Proteomes" id="UP001345963">
    <property type="component" value="Unassembled WGS sequence"/>
</dbReference>
<organism evidence="2 3">
    <name type="scientific">Ataeniobius toweri</name>
    <dbReference type="NCBI Taxonomy" id="208326"/>
    <lineage>
        <taxon>Eukaryota</taxon>
        <taxon>Metazoa</taxon>
        <taxon>Chordata</taxon>
        <taxon>Craniata</taxon>
        <taxon>Vertebrata</taxon>
        <taxon>Euteleostomi</taxon>
        <taxon>Actinopterygii</taxon>
        <taxon>Neopterygii</taxon>
        <taxon>Teleostei</taxon>
        <taxon>Neoteleostei</taxon>
        <taxon>Acanthomorphata</taxon>
        <taxon>Ovalentaria</taxon>
        <taxon>Atherinomorphae</taxon>
        <taxon>Cyprinodontiformes</taxon>
        <taxon>Goodeidae</taxon>
        <taxon>Ataeniobius</taxon>
    </lineage>
</organism>
<comment type="caution">
    <text evidence="2">The sequence shown here is derived from an EMBL/GenBank/DDBJ whole genome shotgun (WGS) entry which is preliminary data.</text>
</comment>
<feature type="non-terminal residue" evidence="2">
    <location>
        <position position="137"/>
    </location>
</feature>
<keyword evidence="3" id="KW-1185">Reference proteome</keyword>
<name>A0ABU7BZT0_9TELE</name>
<evidence type="ECO:0000313" key="3">
    <source>
        <dbReference type="Proteomes" id="UP001345963"/>
    </source>
</evidence>
<sequence length="137" mass="15017">MVSHPQTCSNERLYSTFLHFYRFQNYSADPDRQLFPCKATTPLRPPAPAGATVTGHSDTRGQKLLLQPQEMRRLYKKKESAGAGLCPPLEEPSAEPGTVPGGTACKRAGRNNGRDEVLFIKTSSLDNFYKGVMSGLG</sequence>
<evidence type="ECO:0000313" key="2">
    <source>
        <dbReference type="EMBL" id="MED6255982.1"/>
    </source>
</evidence>
<gene>
    <name evidence="2" type="ORF">ATANTOWER_017867</name>
</gene>
<feature type="compositionally biased region" description="Basic and acidic residues" evidence="1">
    <location>
        <begin position="70"/>
        <end position="80"/>
    </location>
</feature>
<protein>
    <submittedName>
        <fullName evidence="2">Uncharacterized protein</fullName>
    </submittedName>
</protein>
<evidence type="ECO:0000256" key="1">
    <source>
        <dbReference type="SAM" id="MobiDB-lite"/>
    </source>
</evidence>
<dbReference type="EMBL" id="JAHUTI010072535">
    <property type="protein sequence ID" value="MED6255982.1"/>
    <property type="molecule type" value="Genomic_DNA"/>
</dbReference>
<feature type="region of interest" description="Disordered" evidence="1">
    <location>
        <begin position="39"/>
        <end position="110"/>
    </location>
</feature>